<dbReference type="STRING" id="1006576.DTL3_1775"/>
<dbReference type="EMBL" id="LN824141">
    <property type="protein sequence ID" value="CEP79058.1"/>
    <property type="molecule type" value="Genomic_DNA"/>
</dbReference>
<dbReference type="Proteomes" id="UP000032809">
    <property type="component" value="Chromosome I"/>
</dbReference>
<comment type="similarity">
    <text evidence="1">Belongs to the bacterial secretin family.</text>
</comment>
<reference evidence="4" key="1">
    <citation type="submission" date="2014-11" db="EMBL/GenBank/DDBJ databases">
        <authorList>
            <person name="Wibberg D."/>
        </authorList>
    </citation>
    <scope>NUCLEOTIDE SEQUENCE [LARGE SCALE GENOMIC DNA]</scope>
    <source>
        <strain evidence="4">L3</strain>
    </source>
</reference>
<dbReference type="InterPro" id="IPR004846">
    <property type="entry name" value="T2SS/T3SS_dom"/>
</dbReference>
<dbReference type="KEGG" id="dtn:DTL3_1775"/>
<evidence type="ECO:0000259" key="2">
    <source>
        <dbReference type="Pfam" id="PF00263"/>
    </source>
</evidence>
<dbReference type="Gene3D" id="3.30.1370.120">
    <property type="match status" value="1"/>
</dbReference>
<dbReference type="Pfam" id="PF00263">
    <property type="entry name" value="Secretin"/>
    <property type="match status" value="1"/>
</dbReference>
<feature type="domain" description="Type II/III secretion system secretin-like" evidence="2">
    <location>
        <begin position="232"/>
        <end position="381"/>
    </location>
</feature>
<proteinExistence type="inferred from homology"/>
<dbReference type="PANTHER" id="PTHR30332">
    <property type="entry name" value="PROBABLE GENERAL SECRETION PATHWAY PROTEIN D"/>
    <property type="match status" value="1"/>
</dbReference>
<gene>
    <name evidence="3" type="ORF">DTL3_1775</name>
</gene>
<keyword evidence="4" id="KW-1185">Reference proteome</keyword>
<organism evidence="3 4">
    <name type="scientific">Defluviitoga tunisiensis</name>
    <dbReference type="NCBI Taxonomy" id="1006576"/>
    <lineage>
        <taxon>Bacteria</taxon>
        <taxon>Thermotogati</taxon>
        <taxon>Thermotogota</taxon>
        <taxon>Thermotogae</taxon>
        <taxon>Petrotogales</taxon>
        <taxon>Petrotogaceae</taxon>
        <taxon>Defluviitoga</taxon>
    </lineage>
</organism>
<dbReference type="GO" id="GO:0009306">
    <property type="term" value="P:protein secretion"/>
    <property type="evidence" value="ECO:0007669"/>
    <property type="project" value="InterPro"/>
</dbReference>
<evidence type="ECO:0000313" key="3">
    <source>
        <dbReference type="EMBL" id="CEP79058.1"/>
    </source>
</evidence>
<dbReference type="PANTHER" id="PTHR30332:SF17">
    <property type="entry name" value="TYPE IV PILIATION SYSTEM PROTEIN DR_0774-RELATED"/>
    <property type="match status" value="1"/>
</dbReference>
<dbReference type="OrthoDB" id="43068at2"/>
<dbReference type="InterPro" id="IPR050810">
    <property type="entry name" value="Bact_Secretion_Sys_Channel"/>
</dbReference>
<evidence type="ECO:0000313" key="4">
    <source>
        <dbReference type="Proteomes" id="UP000032809"/>
    </source>
</evidence>
<sequence>MKNNKFKIVLVLIFILLISVLTLSQEISSPIVTAVFYNTDLIEALNEISLQTGVIILTDQYVTGLVTAEFYDVELETVLDLLLLPGGYSYKKIDESVYFVGLADPKSHNFLNLAEVKIFPLKYITTEKFISLVPDTLQQYIKANKESNELVVYAPRDKISYIEDLVLQLDKNEPYIELTIYILETNESSSETIKGNVFKINQDGIKNNFYYSYPNIGFSIQDLFEAEIEMYEKAETANLITKQSVKVLPGEKATLYLKSIDTILFVSSYRTEFRTLEDGIEIEMTPKYLNDILQITFKTKSSNIMDIKRDSYIISESRLETKVNVFPSEVLLVADLDMSQLYSKKGGTSFLKDLPFLRFLFGDNEKRDQNKRLMIFLTSSLFDQGDGIK</sequence>
<dbReference type="HOGENOM" id="CLU_059922_0_0_0"/>
<evidence type="ECO:0000256" key="1">
    <source>
        <dbReference type="RuleBase" id="RU004003"/>
    </source>
</evidence>
<dbReference type="GO" id="GO:0015627">
    <property type="term" value="C:type II protein secretion system complex"/>
    <property type="evidence" value="ECO:0007669"/>
    <property type="project" value="TreeGrafter"/>
</dbReference>
<name>A0A0C7P0H7_DEFTU</name>
<dbReference type="AlphaFoldDB" id="A0A0C7P0H7"/>
<protein>
    <submittedName>
        <fullName evidence="3">Bacterial type II and III secretion system protein</fullName>
    </submittedName>
</protein>
<dbReference type="InterPro" id="IPR038591">
    <property type="entry name" value="NolW-like_sf"/>
</dbReference>
<dbReference type="RefSeq" id="WP_045088389.1">
    <property type="nucleotide sequence ID" value="NZ_LN824141.1"/>
</dbReference>
<accession>A0A0C7P0H7</accession>